<evidence type="ECO:0000256" key="1">
    <source>
        <dbReference type="ARBA" id="ARBA00000085"/>
    </source>
</evidence>
<evidence type="ECO:0000256" key="2">
    <source>
        <dbReference type="ARBA" id="ARBA00012438"/>
    </source>
</evidence>
<dbReference type="SUPFAM" id="SSF55874">
    <property type="entry name" value="ATPase domain of HSP90 chaperone/DNA topoisomerase II/histidine kinase"/>
    <property type="match status" value="1"/>
</dbReference>
<evidence type="ECO:0000256" key="5">
    <source>
        <dbReference type="ARBA" id="ARBA00022741"/>
    </source>
</evidence>
<dbReference type="PRINTS" id="PR00344">
    <property type="entry name" value="BCTRLSENSOR"/>
</dbReference>
<dbReference type="CDD" id="cd00038">
    <property type="entry name" value="CAP_ED"/>
    <property type="match status" value="1"/>
</dbReference>
<evidence type="ECO:0000256" key="8">
    <source>
        <dbReference type="ARBA" id="ARBA00023012"/>
    </source>
</evidence>
<dbReference type="InterPro" id="IPR018490">
    <property type="entry name" value="cNMP-bd_dom_sf"/>
</dbReference>
<evidence type="ECO:0000259" key="10">
    <source>
        <dbReference type="PROSITE" id="PS50042"/>
    </source>
</evidence>
<accession>A0ABR5SFH8</accession>
<evidence type="ECO:0000256" key="9">
    <source>
        <dbReference type="SAM" id="Coils"/>
    </source>
</evidence>
<dbReference type="CDD" id="cd00082">
    <property type="entry name" value="HisKA"/>
    <property type="match status" value="1"/>
</dbReference>
<dbReference type="SUPFAM" id="SSF51206">
    <property type="entry name" value="cAMP-binding domain-like"/>
    <property type="match status" value="1"/>
</dbReference>
<dbReference type="GO" id="GO:0004673">
    <property type="term" value="F:protein histidine kinase activity"/>
    <property type="evidence" value="ECO:0007669"/>
    <property type="project" value="UniProtKB-EC"/>
</dbReference>
<dbReference type="InterPro" id="IPR000595">
    <property type="entry name" value="cNMP-bd_dom"/>
</dbReference>
<keyword evidence="3" id="KW-0597">Phosphoprotein</keyword>
<feature type="domain" description="Cyclic nucleotide-binding" evidence="10">
    <location>
        <begin position="15"/>
        <end position="120"/>
    </location>
</feature>
<keyword evidence="6 12" id="KW-0418">Kinase</keyword>
<evidence type="ECO:0000256" key="3">
    <source>
        <dbReference type="ARBA" id="ARBA00022553"/>
    </source>
</evidence>
<dbReference type="Gene3D" id="2.60.120.10">
    <property type="entry name" value="Jelly Rolls"/>
    <property type="match status" value="1"/>
</dbReference>
<dbReference type="PROSITE" id="PS50042">
    <property type="entry name" value="CNMP_BINDING_3"/>
    <property type="match status" value="1"/>
</dbReference>
<dbReference type="EC" id="2.7.13.3" evidence="2"/>
<evidence type="ECO:0000313" key="12">
    <source>
        <dbReference type="EMBL" id="KWT78219.1"/>
    </source>
</evidence>
<organism evidence="12 13">
    <name type="scientific">Candidatus Magnetominusculus xianensis</name>
    <dbReference type="NCBI Taxonomy" id="1748249"/>
    <lineage>
        <taxon>Bacteria</taxon>
        <taxon>Pseudomonadati</taxon>
        <taxon>Nitrospirota</taxon>
        <taxon>Nitrospiria</taxon>
        <taxon>Nitrospirales</taxon>
        <taxon>Nitrospiraceae</taxon>
        <taxon>Candidatus Magnetominusculus</taxon>
    </lineage>
</organism>
<evidence type="ECO:0000313" key="13">
    <source>
        <dbReference type="Proteomes" id="UP000060487"/>
    </source>
</evidence>
<dbReference type="InterPro" id="IPR003594">
    <property type="entry name" value="HATPase_dom"/>
</dbReference>
<dbReference type="EMBL" id="LNQR01000118">
    <property type="protein sequence ID" value="KWT78219.1"/>
    <property type="molecule type" value="Genomic_DNA"/>
</dbReference>
<dbReference type="InterPro" id="IPR005467">
    <property type="entry name" value="His_kinase_dom"/>
</dbReference>
<keyword evidence="7" id="KW-0067">ATP-binding</keyword>
<evidence type="ECO:0000256" key="6">
    <source>
        <dbReference type="ARBA" id="ARBA00022777"/>
    </source>
</evidence>
<dbReference type="RefSeq" id="WP_085053562.1">
    <property type="nucleotide sequence ID" value="NZ_LNQR01000118.1"/>
</dbReference>
<evidence type="ECO:0000256" key="4">
    <source>
        <dbReference type="ARBA" id="ARBA00022679"/>
    </source>
</evidence>
<keyword evidence="13" id="KW-1185">Reference proteome</keyword>
<dbReference type="InterPro" id="IPR014710">
    <property type="entry name" value="RmlC-like_jellyroll"/>
</dbReference>
<feature type="coiled-coil region" evidence="9">
    <location>
        <begin position="150"/>
        <end position="184"/>
    </location>
</feature>
<dbReference type="Gene3D" id="3.30.565.10">
    <property type="entry name" value="Histidine kinase-like ATPase, C-terminal domain"/>
    <property type="match status" value="1"/>
</dbReference>
<name>A0ABR5SFH8_9BACT</name>
<sequence>MSKPEINGLVRANMLFQSLSPEECFDDNAISEAVELIDISYRKPGETIFEAGSIGDTIILVLEGEVDVIVIANDGVELKIATVESNCFFGDMAIIENSPRAATMRTRTDCILGSIRKKTFWDFYYKYPLIGKNLMWGINQRMKHANIQVVKQLIQEKDKLLLFSKELEKQVEEKTKMLRKVDLQLIEMDRIAGMGTLAAGISHEINNPLSFLKSGVVFIEKQFAKLTEAAVYWENHPFSQTTVDEYAKYIDGLNINSMNASINKKFDMIQRGITRISKIVNSMRSITCLDMDQSGTVDINKSIEEVLEILSTKDSKSIQFIKELNQLPLIDCITKEINQALLHILTNAVDAITHTGIINIKTSYDDETKTITVHISDNGVGMSPDVLKRVFDPFFTTKDVGAGTGIGLSITEGIIKRHNGKINITSAVGEGTTVVLQFPVIK</sequence>
<dbReference type="Pfam" id="PF00027">
    <property type="entry name" value="cNMP_binding"/>
    <property type="match status" value="1"/>
</dbReference>
<gene>
    <name evidence="12" type="ORF">ASN18_2946</name>
</gene>
<feature type="domain" description="Histidine kinase" evidence="11">
    <location>
        <begin position="200"/>
        <end position="442"/>
    </location>
</feature>
<dbReference type="Pfam" id="PF02518">
    <property type="entry name" value="HATPase_c"/>
    <property type="match status" value="1"/>
</dbReference>
<reference evidence="12 13" key="1">
    <citation type="submission" date="2015-11" db="EMBL/GenBank/DDBJ databases">
        <authorList>
            <person name="Lin W."/>
        </authorList>
    </citation>
    <scope>NUCLEOTIDE SEQUENCE [LARGE SCALE GENOMIC DNA]</scope>
    <source>
        <strain evidence="12 13">HCH-1</strain>
    </source>
</reference>
<keyword evidence="5" id="KW-0547">Nucleotide-binding</keyword>
<comment type="caution">
    <text evidence="12">The sequence shown here is derived from an EMBL/GenBank/DDBJ whole genome shotgun (WGS) entry which is preliminary data.</text>
</comment>
<dbReference type="Gene3D" id="1.10.287.130">
    <property type="match status" value="1"/>
</dbReference>
<dbReference type="PANTHER" id="PTHR43065:SF10">
    <property type="entry name" value="PEROXIDE STRESS-ACTIVATED HISTIDINE KINASE MAK3"/>
    <property type="match status" value="1"/>
</dbReference>
<dbReference type="PANTHER" id="PTHR43065">
    <property type="entry name" value="SENSOR HISTIDINE KINASE"/>
    <property type="match status" value="1"/>
</dbReference>
<keyword evidence="9" id="KW-0175">Coiled coil</keyword>
<dbReference type="PROSITE" id="PS50109">
    <property type="entry name" value="HIS_KIN"/>
    <property type="match status" value="1"/>
</dbReference>
<comment type="catalytic activity">
    <reaction evidence="1">
        <text>ATP + protein L-histidine = ADP + protein N-phospho-L-histidine.</text>
        <dbReference type="EC" id="2.7.13.3"/>
    </reaction>
</comment>
<dbReference type="Proteomes" id="UP000060487">
    <property type="component" value="Unassembled WGS sequence"/>
</dbReference>
<dbReference type="InterPro" id="IPR003661">
    <property type="entry name" value="HisK_dim/P_dom"/>
</dbReference>
<evidence type="ECO:0000256" key="7">
    <source>
        <dbReference type="ARBA" id="ARBA00022840"/>
    </source>
</evidence>
<protein>
    <recommendedName>
        <fullName evidence="2">histidine kinase</fullName>
        <ecNumber evidence="2">2.7.13.3</ecNumber>
    </recommendedName>
</protein>
<dbReference type="InterPro" id="IPR004358">
    <property type="entry name" value="Sig_transdc_His_kin-like_C"/>
</dbReference>
<dbReference type="SMART" id="SM00100">
    <property type="entry name" value="cNMP"/>
    <property type="match status" value="1"/>
</dbReference>
<proteinExistence type="predicted"/>
<evidence type="ECO:0000259" key="11">
    <source>
        <dbReference type="PROSITE" id="PS50109"/>
    </source>
</evidence>
<dbReference type="InterPro" id="IPR036890">
    <property type="entry name" value="HATPase_C_sf"/>
</dbReference>
<keyword evidence="4 12" id="KW-0808">Transferase</keyword>
<keyword evidence="8" id="KW-0902">Two-component regulatory system</keyword>
<dbReference type="SMART" id="SM00387">
    <property type="entry name" value="HATPase_c"/>
    <property type="match status" value="1"/>
</dbReference>